<keyword evidence="1" id="KW-0812">Transmembrane</keyword>
<reference evidence="2" key="1">
    <citation type="journal article" date="2018" name="Infect. Genet. Evol.">
        <title>The dynamic evolution of Drosophila innubila Nudivirus.</title>
        <authorList>
            <person name="Hill T."/>
            <person name="Unckless R.L."/>
        </authorList>
    </citation>
    <scope>NUCLEOTIDE SEQUENCE [LARGE SCALE GENOMIC DNA]</scope>
    <source>
        <strain evidence="2">DiNV_CH01M</strain>
    </source>
</reference>
<sequence>MILSINFVFWTIIAIVIIFIFTLLVYQMIQRSKHYPFLDNDNDDDTLDEQLIEKILEPHTKYYKLAYNNNNNSSENDIENVNGAYVNAIKKFKYIKDDTADTDILNSQINTTEMNQKHVQKLNTIPDDYGFFDDDFHSIEM</sequence>
<proteinExistence type="predicted"/>
<evidence type="ECO:0000256" key="1">
    <source>
        <dbReference type="SAM" id="Phobius"/>
    </source>
</evidence>
<keyword evidence="1" id="KW-1133">Transmembrane helix</keyword>
<evidence type="ECO:0000313" key="2">
    <source>
        <dbReference type="EMBL" id="ATZ81570.1"/>
    </source>
</evidence>
<keyword evidence="3" id="KW-1185">Reference proteome</keyword>
<gene>
    <name evidence="2" type="ORF">DiNV_CH01M_ORF82</name>
</gene>
<accession>A0A2H4UXC8</accession>
<keyword evidence="1" id="KW-0472">Membrane</keyword>
<protein>
    <submittedName>
        <fullName evidence="2">Uncharacterized protein</fullName>
    </submittedName>
</protein>
<organism evidence="2">
    <name type="scientific">Drosophila innubila nudivirus</name>
    <dbReference type="NCBI Taxonomy" id="2057187"/>
    <lineage>
        <taxon>Viruses</taxon>
        <taxon>Viruses incertae sedis</taxon>
        <taxon>Naldaviricetes</taxon>
        <taxon>Lefavirales</taxon>
        <taxon>Nudiviridae</taxon>
        <taxon>Alphanudivirus</taxon>
        <taxon>Alphanudivirus droinnubilae</taxon>
    </lineage>
</organism>
<name>A0A2H4UXC8_9VIRU</name>
<feature type="transmembrane region" description="Helical" evidence="1">
    <location>
        <begin position="6"/>
        <end position="26"/>
    </location>
</feature>
<dbReference type="EMBL" id="MF966379">
    <property type="protein sequence ID" value="ATZ81570.1"/>
    <property type="molecule type" value="Genomic_DNA"/>
</dbReference>
<dbReference type="Proteomes" id="UP000290195">
    <property type="component" value="Segment"/>
</dbReference>
<evidence type="ECO:0000313" key="3">
    <source>
        <dbReference type="Proteomes" id="UP000290195"/>
    </source>
</evidence>